<keyword evidence="3" id="KW-1185">Reference proteome</keyword>
<reference evidence="2" key="1">
    <citation type="journal article" date="2020" name="Ecol. Evol.">
        <title>Genome structure and content of the rice root-knot nematode (Meloidogyne graminicola).</title>
        <authorList>
            <person name="Phan N.T."/>
            <person name="Danchin E.G.J."/>
            <person name="Klopp C."/>
            <person name="Perfus-Barbeoch L."/>
            <person name="Kozlowski D.K."/>
            <person name="Koutsovoulos G.D."/>
            <person name="Lopez-Roques C."/>
            <person name="Bouchez O."/>
            <person name="Zahm M."/>
            <person name="Besnard G."/>
            <person name="Bellafiore S."/>
        </authorList>
    </citation>
    <scope>NUCLEOTIDE SEQUENCE</scope>
    <source>
        <strain evidence="2">VN-18</strain>
    </source>
</reference>
<feature type="compositionally biased region" description="Basic and acidic residues" evidence="1">
    <location>
        <begin position="12"/>
        <end position="22"/>
    </location>
</feature>
<gene>
    <name evidence="2" type="ORF">Mgra_00004109</name>
</gene>
<evidence type="ECO:0000313" key="2">
    <source>
        <dbReference type="EMBL" id="KAF7636522.1"/>
    </source>
</evidence>
<dbReference type="AlphaFoldDB" id="A0A8S9ZTT0"/>
<evidence type="ECO:0000313" key="3">
    <source>
        <dbReference type="Proteomes" id="UP000605970"/>
    </source>
</evidence>
<dbReference type="EMBL" id="JABEBT010000029">
    <property type="protein sequence ID" value="KAF7636522.1"/>
    <property type="molecule type" value="Genomic_DNA"/>
</dbReference>
<proteinExistence type="predicted"/>
<feature type="region of interest" description="Disordered" evidence="1">
    <location>
        <begin position="1"/>
        <end position="27"/>
    </location>
</feature>
<sequence length="113" mass="13657">MGTYPTGWNNKYENEEGKEGKEKRKNNKYYFTTKNVPYICLPRSDSETRHLLYQYNNNKMRNEGRNNKQQQQQQLLDLNNYNKQQTFVEKVYEPTNCSSNKQTYKPRGRKFTP</sequence>
<dbReference type="Proteomes" id="UP000605970">
    <property type="component" value="Unassembled WGS sequence"/>
</dbReference>
<name>A0A8S9ZTT0_9BILA</name>
<evidence type="ECO:0000256" key="1">
    <source>
        <dbReference type="SAM" id="MobiDB-lite"/>
    </source>
</evidence>
<organism evidence="2 3">
    <name type="scientific">Meloidogyne graminicola</name>
    <dbReference type="NCBI Taxonomy" id="189291"/>
    <lineage>
        <taxon>Eukaryota</taxon>
        <taxon>Metazoa</taxon>
        <taxon>Ecdysozoa</taxon>
        <taxon>Nematoda</taxon>
        <taxon>Chromadorea</taxon>
        <taxon>Rhabditida</taxon>
        <taxon>Tylenchina</taxon>
        <taxon>Tylenchomorpha</taxon>
        <taxon>Tylenchoidea</taxon>
        <taxon>Meloidogynidae</taxon>
        <taxon>Meloidogyninae</taxon>
        <taxon>Meloidogyne</taxon>
    </lineage>
</organism>
<comment type="caution">
    <text evidence="2">The sequence shown here is derived from an EMBL/GenBank/DDBJ whole genome shotgun (WGS) entry which is preliminary data.</text>
</comment>
<protein>
    <submittedName>
        <fullName evidence="2">Uncharacterized protein</fullName>
    </submittedName>
</protein>
<accession>A0A8S9ZTT0</accession>